<feature type="transmembrane region" description="Helical" evidence="5">
    <location>
        <begin position="1153"/>
        <end position="1180"/>
    </location>
</feature>
<protein>
    <recommendedName>
        <fullName evidence="10">Nodulin-like domain-containing protein</fullName>
    </recommendedName>
</protein>
<feature type="transmembrane region" description="Helical" evidence="5">
    <location>
        <begin position="485"/>
        <end position="509"/>
    </location>
</feature>
<feature type="transmembrane region" description="Helical" evidence="5">
    <location>
        <begin position="833"/>
        <end position="852"/>
    </location>
</feature>
<evidence type="ECO:0000313" key="9">
    <source>
        <dbReference type="Proteomes" id="UP001280121"/>
    </source>
</evidence>
<keyword evidence="9" id="KW-1185">Reference proteome</keyword>
<dbReference type="GO" id="GO:0016020">
    <property type="term" value="C:membrane"/>
    <property type="evidence" value="ECO:0007669"/>
    <property type="project" value="UniProtKB-SubCell"/>
</dbReference>
<feature type="transmembrane region" description="Helical" evidence="5">
    <location>
        <begin position="980"/>
        <end position="998"/>
    </location>
</feature>
<feature type="transmembrane region" description="Helical" evidence="5">
    <location>
        <begin position="426"/>
        <end position="445"/>
    </location>
</feature>
<feature type="transmembrane region" description="Helical" evidence="5">
    <location>
        <begin position="543"/>
        <end position="570"/>
    </location>
</feature>
<feature type="transmembrane region" description="Helical" evidence="5">
    <location>
        <begin position="1047"/>
        <end position="1066"/>
    </location>
</feature>
<feature type="transmembrane region" description="Helical" evidence="5">
    <location>
        <begin position="243"/>
        <end position="267"/>
    </location>
</feature>
<dbReference type="Proteomes" id="UP001280121">
    <property type="component" value="Unassembled WGS sequence"/>
</dbReference>
<dbReference type="Pfam" id="PF23262">
    <property type="entry name" value="NFD4_C"/>
    <property type="match status" value="2"/>
</dbReference>
<feature type="transmembrane region" description="Helical" evidence="5">
    <location>
        <begin position="451"/>
        <end position="473"/>
    </location>
</feature>
<reference evidence="8" key="1">
    <citation type="journal article" date="2023" name="Plant J.">
        <title>Genome sequences and population genomics provide insights into the demographic history, inbreeding, and mutation load of two 'living fossil' tree species of Dipteronia.</title>
        <authorList>
            <person name="Feng Y."/>
            <person name="Comes H.P."/>
            <person name="Chen J."/>
            <person name="Zhu S."/>
            <person name="Lu R."/>
            <person name="Zhang X."/>
            <person name="Li P."/>
            <person name="Qiu J."/>
            <person name="Olsen K.M."/>
            <person name="Qiu Y."/>
        </authorList>
    </citation>
    <scope>NUCLEOTIDE SEQUENCE</scope>
    <source>
        <strain evidence="8">KIB01</strain>
    </source>
</reference>
<evidence type="ECO:0008006" key="10">
    <source>
        <dbReference type="Google" id="ProtNLM"/>
    </source>
</evidence>
<evidence type="ECO:0000256" key="1">
    <source>
        <dbReference type="ARBA" id="ARBA00004141"/>
    </source>
</evidence>
<feature type="domain" description="NFD4 C-terminal" evidence="7">
    <location>
        <begin position="354"/>
        <end position="511"/>
    </location>
</feature>
<feature type="transmembrane region" description="Helical" evidence="5">
    <location>
        <begin position="107"/>
        <end position="127"/>
    </location>
</feature>
<dbReference type="CDD" id="cd17354">
    <property type="entry name" value="MFS_Mch1p_like"/>
    <property type="match status" value="2"/>
</dbReference>
<feature type="transmembrane region" description="Helical" evidence="5">
    <location>
        <begin position="79"/>
        <end position="101"/>
    </location>
</feature>
<feature type="transmembrane region" description="Helical" evidence="5">
    <location>
        <begin position="210"/>
        <end position="231"/>
    </location>
</feature>
<feature type="transmembrane region" description="Helical" evidence="5">
    <location>
        <begin position="1013"/>
        <end position="1035"/>
    </location>
</feature>
<accession>A0AAD9XMJ7</accession>
<evidence type="ECO:0000259" key="7">
    <source>
        <dbReference type="Pfam" id="PF23262"/>
    </source>
</evidence>
<organism evidence="8 9">
    <name type="scientific">Dipteronia dyeriana</name>
    <dbReference type="NCBI Taxonomy" id="168575"/>
    <lineage>
        <taxon>Eukaryota</taxon>
        <taxon>Viridiplantae</taxon>
        <taxon>Streptophyta</taxon>
        <taxon>Embryophyta</taxon>
        <taxon>Tracheophyta</taxon>
        <taxon>Spermatophyta</taxon>
        <taxon>Magnoliopsida</taxon>
        <taxon>eudicotyledons</taxon>
        <taxon>Gunneridae</taxon>
        <taxon>Pentapetalae</taxon>
        <taxon>rosids</taxon>
        <taxon>malvids</taxon>
        <taxon>Sapindales</taxon>
        <taxon>Sapindaceae</taxon>
        <taxon>Hippocastanoideae</taxon>
        <taxon>Acereae</taxon>
        <taxon>Dipteronia</taxon>
    </lineage>
</organism>
<keyword evidence="3 5" id="KW-1133">Transmembrane helix</keyword>
<dbReference type="Pfam" id="PF06813">
    <property type="entry name" value="Nodulin-like"/>
    <property type="match status" value="2"/>
</dbReference>
<feature type="domain" description="Nodulin-like" evidence="6">
    <location>
        <begin position="15"/>
        <end position="262"/>
    </location>
</feature>
<feature type="transmembrane region" description="Helical" evidence="5">
    <location>
        <begin position="793"/>
        <end position="813"/>
    </location>
</feature>
<dbReference type="InterPro" id="IPR010658">
    <property type="entry name" value="Nodulin-like"/>
</dbReference>
<feature type="transmembrane region" description="Helical" evidence="5">
    <location>
        <begin position="353"/>
        <end position="374"/>
    </location>
</feature>
<dbReference type="SUPFAM" id="SSF103473">
    <property type="entry name" value="MFS general substrate transporter"/>
    <property type="match status" value="4"/>
</dbReference>
<feature type="transmembrane region" description="Helical" evidence="5">
    <location>
        <begin position="864"/>
        <end position="887"/>
    </location>
</feature>
<dbReference type="Gene3D" id="1.20.1250.20">
    <property type="entry name" value="MFS general substrate transporter like domains"/>
    <property type="match status" value="2"/>
</dbReference>
<dbReference type="InterPro" id="IPR036259">
    <property type="entry name" value="MFS_trans_sf"/>
</dbReference>
<sequence length="1192" mass="130297">MVRLPEKVKTLVSNRWLVFVCAMWVQSWAGIGYLFGSISPVIKTAMGYNQRQIAILGVAKDLGDSIGFVAGTLIEFFPVWSVMLIGALQNFVGYGLVWLIVTNRLPALPLWVLCIAIFVGTNGETYFNTAALVSCVQNFPKNRGPVVGILKGFAGLSGAILTQIYAIINSPNEASLIFLVAVGPSMVAIALMFIVRPVRGHKQVRSSDSSGFLFTYSVCLILAAYMLGILVLEDLVDVNQTLITILAAILIILILLPMIIPVLLVFFSEPRHPVEETLIITESNEQETGQEEVILSELEDEKPLEVDSLPASERQKRLAHLQSKLFQAAAEGAVRVKHRKGPRRGEDFTLLQALIKADFLLLFISLVLASGSGLTIIDNLGQICESLGYENTNVYVSMISIFNFLGRVGGGYFSEAVVRKFAYPRPVAMAVVQVVMAFALLYYALGWPGQIYVVTIVIGLCYGAHWAIVPSAVSELFGLKSFGALYNFLTLSSTAGSLIFSGVIASGIYDHYAEKQAALLKPPYIEVPMLAVPLRTDETLTCVGSICYSLTCGIMSGLCIVAMVLSLIVVHRTRSVYTQLYGRSNKVSVIDCEPAEKRVLLTHQISSRSQQSSFSLQRKSMLVPEKLKSFLDNRWLVFVCAIWVMSFAGVGYVFGSISPVIKKNMGYNQRQICILGVAKDLGEFVGFLAGGLVEVFPIWSLMLIGAVLNFVGYGLIWLVVTSRLPTLPLWILCIIIFVGTNGETCYNTAALVSCVQNFPRNRGPIVGILKGFAGLTGAIVTQIYVMFNTPDDSSLILMLAVVPPMVEIALMFIVRPISGGHKQVRPSDNTSIYLIYAFCISLAAYLLAIAVVDDTVDVNQTLNTLIAVILILILLLPAIIPVVLVFCSTSKYPIEESLLHKPNKQADDEDGEEAILSEVEDEKIPELDSLPASERRKRIAQLQSKMVQAAAQGAVRVKRRKGPRRGEDFTLFQALKKADFLLLFFSFLLAAGSGMTVIDNMGQISRSLGFTDTHIYVSMISIWNFLGRVGGGYFSEIIVRKFAYPRPVAMTVIQVIMAFAFVYYAMDWPGQIYIVTVLIGIGLGTQWAIAPASASELFGLKSFGALYNFIATGCPAGSLIFSGMIASGIYDYYAEKQGGLQEKYGTEESLTCVGSICYSLTCWIMAGFCMVAAALSFIVVQRTKGVYSQLYG</sequence>
<evidence type="ECO:0000313" key="8">
    <source>
        <dbReference type="EMBL" id="KAK2662369.1"/>
    </source>
</evidence>
<dbReference type="AlphaFoldDB" id="A0AAD9XMJ7"/>
<feature type="transmembrane region" description="Helical" evidence="5">
    <location>
        <begin position="148"/>
        <end position="168"/>
    </location>
</feature>
<feature type="transmembrane region" description="Helical" evidence="5">
    <location>
        <begin position="394"/>
        <end position="414"/>
    </location>
</feature>
<dbReference type="PANTHER" id="PTHR21576:SF44">
    <property type="entry name" value="MAJOR FACILITATOR SUPERFAMILY PROTEIN"/>
    <property type="match status" value="1"/>
</dbReference>
<dbReference type="PANTHER" id="PTHR21576">
    <property type="entry name" value="UNCHARACTERIZED NODULIN-LIKE PROTEIN"/>
    <property type="match status" value="1"/>
</dbReference>
<feature type="transmembrane region" description="Helical" evidence="5">
    <location>
        <begin position="1106"/>
        <end position="1133"/>
    </location>
</feature>
<evidence type="ECO:0000259" key="6">
    <source>
        <dbReference type="Pfam" id="PF06813"/>
    </source>
</evidence>
<name>A0AAD9XMJ7_9ROSI</name>
<feature type="transmembrane region" description="Helical" evidence="5">
    <location>
        <begin position="768"/>
        <end position="787"/>
    </location>
</feature>
<comment type="caution">
    <text evidence="8">The sequence shown here is derived from an EMBL/GenBank/DDBJ whole genome shotgun (WGS) entry which is preliminary data.</text>
</comment>
<feature type="transmembrane region" description="Helical" evidence="5">
    <location>
        <begin position="16"/>
        <end position="36"/>
    </location>
</feature>
<evidence type="ECO:0000256" key="3">
    <source>
        <dbReference type="ARBA" id="ARBA00022989"/>
    </source>
</evidence>
<dbReference type="InterPro" id="IPR056555">
    <property type="entry name" value="NFD4_C"/>
</dbReference>
<feature type="transmembrane region" description="Helical" evidence="5">
    <location>
        <begin position="174"/>
        <end position="198"/>
    </location>
</feature>
<evidence type="ECO:0000256" key="4">
    <source>
        <dbReference type="ARBA" id="ARBA00023136"/>
    </source>
</evidence>
<feature type="domain" description="NFD4 C-terminal" evidence="7">
    <location>
        <begin position="974"/>
        <end position="1188"/>
    </location>
</feature>
<feature type="transmembrane region" description="Helical" evidence="5">
    <location>
        <begin position="698"/>
        <end position="720"/>
    </location>
</feature>
<dbReference type="Gene3D" id="1.20.1720.10">
    <property type="entry name" value="Multidrug resistance protein D"/>
    <property type="match status" value="1"/>
</dbReference>
<proteinExistence type="predicted"/>
<feature type="transmembrane region" description="Helical" evidence="5">
    <location>
        <begin position="1072"/>
        <end position="1094"/>
    </location>
</feature>
<evidence type="ECO:0000256" key="2">
    <source>
        <dbReference type="ARBA" id="ARBA00022692"/>
    </source>
</evidence>
<dbReference type="EMBL" id="JANJYI010000001">
    <property type="protein sequence ID" value="KAK2662369.1"/>
    <property type="molecule type" value="Genomic_DNA"/>
</dbReference>
<gene>
    <name evidence="8" type="ORF">Ddye_000943</name>
</gene>
<comment type="subcellular location">
    <subcellularLocation>
        <location evidence="1">Membrane</location>
        <topology evidence="1">Multi-pass membrane protein</topology>
    </subcellularLocation>
</comment>
<keyword evidence="4 5" id="KW-0472">Membrane</keyword>
<keyword evidence="2 5" id="KW-0812">Transmembrane</keyword>
<feature type="transmembrane region" description="Helical" evidence="5">
    <location>
        <begin position="635"/>
        <end position="655"/>
    </location>
</feature>
<feature type="domain" description="Nodulin-like" evidence="6">
    <location>
        <begin position="634"/>
        <end position="882"/>
    </location>
</feature>
<evidence type="ECO:0000256" key="5">
    <source>
        <dbReference type="SAM" id="Phobius"/>
    </source>
</evidence>